<dbReference type="CDD" id="cd00112">
    <property type="entry name" value="LDLa"/>
    <property type="match status" value="1"/>
</dbReference>
<evidence type="ECO:0000256" key="6">
    <source>
        <dbReference type="ARBA" id="ARBA00023157"/>
    </source>
</evidence>
<feature type="compositionally biased region" description="Polar residues" evidence="9">
    <location>
        <begin position="2498"/>
        <end position="2509"/>
    </location>
</feature>
<feature type="domain" description="EGF-like" evidence="11">
    <location>
        <begin position="1564"/>
        <end position="1601"/>
    </location>
</feature>
<feature type="domain" description="Sushi" evidence="14">
    <location>
        <begin position="577"/>
        <end position="637"/>
    </location>
</feature>
<reference evidence="15" key="1">
    <citation type="submission" date="2023-07" db="EMBL/GenBank/DDBJ databases">
        <authorList>
            <consortium name="CYATHOMIX"/>
        </authorList>
    </citation>
    <scope>NUCLEOTIDE SEQUENCE</scope>
    <source>
        <strain evidence="15">N/A</strain>
    </source>
</reference>
<dbReference type="SMART" id="SM00274">
    <property type="entry name" value="FOLN"/>
    <property type="match status" value="3"/>
</dbReference>
<dbReference type="PROSITE" id="PS50041">
    <property type="entry name" value="C_TYPE_LECTIN_2"/>
    <property type="match status" value="1"/>
</dbReference>
<feature type="disulfide bond" evidence="7">
    <location>
        <begin position="1282"/>
        <end position="1291"/>
    </location>
</feature>
<dbReference type="InterPro" id="IPR013320">
    <property type="entry name" value="ConA-like_dom_sf"/>
</dbReference>
<dbReference type="Proteomes" id="UP001176961">
    <property type="component" value="Unassembled WGS sequence"/>
</dbReference>
<dbReference type="SUPFAM" id="SSF57535">
    <property type="entry name" value="Complement control module/SCR domain"/>
    <property type="match status" value="2"/>
</dbReference>
<keyword evidence="16" id="KW-1185">Reference proteome</keyword>
<dbReference type="InterPro" id="IPR003645">
    <property type="entry name" value="Fol_N"/>
</dbReference>
<feature type="disulfide bond" evidence="7">
    <location>
        <begin position="1362"/>
        <end position="1371"/>
    </location>
</feature>
<evidence type="ECO:0000259" key="12">
    <source>
        <dbReference type="PROSITE" id="PS50041"/>
    </source>
</evidence>
<dbReference type="PROSITE" id="PS50026">
    <property type="entry name" value="EGF_3"/>
    <property type="match status" value="8"/>
</dbReference>
<dbReference type="PROSITE" id="PS50068">
    <property type="entry name" value="LDLRA_2"/>
    <property type="match status" value="1"/>
</dbReference>
<dbReference type="SUPFAM" id="SSF57196">
    <property type="entry name" value="EGF/Laminin"/>
    <property type="match status" value="5"/>
</dbReference>
<dbReference type="SMART" id="SM00181">
    <property type="entry name" value="EGF"/>
    <property type="match status" value="13"/>
</dbReference>
<dbReference type="InterPro" id="IPR018097">
    <property type="entry name" value="EGF_Ca-bd_CS"/>
</dbReference>
<evidence type="ECO:0000256" key="2">
    <source>
        <dbReference type="ARBA" id="ARBA00022692"/>
    </source>
</evidence>
<evidence type="ECO:0000256" key="9">
    <source>
        <dbReference type="SAM" id="MobiDB-lite"/>
    </source>
</evidence>
<dbReference type="PROSITE" id="PS50825">
    <property type="entry name" value="HYR"/>
    <property type="match status" value="1"/>
</dbReference>
<dbReference type="InterPro" id="IPR003410">
    <property type="entry name" value="HYR_dom"/>
</dbReference>
<evidence type="ECO:0000256" key="3">
    <source>
        <dbReference type="ARBA" id="ARBA00022729"/>
    </source>
</evidence>
<dbReference type="Gene3D" id="2.10.50.10">
    <property type="entry name" value="Tumor Necrosis Factor Receptor, subunit A, domain 2"/>
    <property type="match status" value="3"/>
</dbReference>
<feature type="compositionally biased region" description="Low complexity" evidence="9">
    <location>
        <begin position="2512"/>
        <end position="2525"/>
    </location>
</feature>
<feature type="domain" description="EGF-like" evidence="11">
    <location>
        <begin position="1484"/>
        <end position="1520"/>
    </location>
</feature>
<evidence type="ECO:0000259" key="11">
    <source>
        <dbReference type="PROSITE" id="PS50026"/>
    </source>
</evidence>
<proteinExistence type="predicted"/>
<dbReference type="Pfam" id="PF00057">
    <property type="entry name" value="Ldl_recept_a"/>
    <property type="match status" value="1"/>
</dbReference>
<dbReference type="SUPFAM" id="SSF57184">
    <property type="entry name" value="Growth factor receptor domain"/>
    <property type="match status" value="1"/>
</dbReference>
<feature type="disulfide bond" evidence="7">
    <location>
        <begin position="1472"/>
        <end position="1481"/>
    </location>
</feature>
<dbReference type="Pfam" id="PF00084">
    <property type="entry name" value="Sushi"/>
    <property type="match status" value="2"/>
</dbReference>
<keyword evidence="2 10" id="KW-0812">Transmembrane</keyword>
<dbReference type="Pfam" id="PF00008">
    <property type="entry name" value="EGF"/>
    <property type="match status" value="2"/>
</dbReference>
<dbReference type="PROSITE" id="PS01186">
    <property type="entry name" value="EGF_2"/>
    <property type="match status" value="6"/>
</dbReference>
<protein>
    <recommendedName>
        <fullName evidence="17">Fibropellin-1</fullName>
    </recommendedName>
</protein>
<keyword evidence="10" id="KW-0472">Membrane</keyword>
<dbReference type="Gene3D" id="2.60.120.200">
    <property type="match status" value="1"/>
</dbReference>
<keyword evidence="5 10" id="KW-1133">Transmembrane helix</keyword>
<dbReference type="EMBL" id="CATQJL010000112">
    <property type="protein sequence ID" value="CAJ0595802.1"/>
    <property type="molecule type" value="Genomic_DNA"/>
</dbReference>
<evidence type="ECO:0000256" key="8">
    <source>
        <dbReference type="PROSITE-ProRule" id="PRU00302"/>
    </source>
</evidence>
<dbReference type="SMART" id="SM00192">
    <property type="entry name" value="LDLa"/>
    <property type="match status" value="1"/>
</dbReference>
<dbReference type="InterPro" id="IPR035976">
    <property type="entry name" value="Sushi/SCR/CCP_sf"/>
</dbReference>
<dbReference type="SUPFAM" id="SSF49899">
    <property type="entry name" value="Concanavalin A-like lectins/glucanases"/>
    <property type="match status" value="1"/>
</dbReference>
<evidence type="ECO:0000259" key="13">
    <source>
        <dbReference type="PROSITE" id="PS50825"/>
    </source>
</evidence>
<evidence type="ECO:0000256" key="10">
    <source>
        <dbReference type="SAM" id="Phobius"/>
    </source>
</evidence>
<dbReference type="InterPro" id="IPR016187">
    <property type="entry name" value="CTDL_fold"/>
</dbReference>
<feature type="transmembrane region" description="Helical" evidence="10">
    <location>
        <begin position="2359"/>
        <end position="2383"/>
    </location>
</feature>
<name>A0AA36GP91_CYLNA</name>
<dbReference type="GO" id="GO:0005509">
    <property type="term" value="F:calcium ion binding"/>
    <property type="evidence" value="ECO:0007669"/>
    <property type="project" value="InterPro"/>
</dbReference>
<feature type="compositionally biased region" description="Basic and acidic residues" evidence="9">
    <location>
        <begin position="2477"/>
        <end position="2486"/>
    </location>
</feature>
<keyword evidence="3" id="KW-0732">Signal</keyword>
<dbReference type="PROSITE" id="PS50270">
    <property type="entry name" value="NGF_2"/>
    <property type="match status" value="1"/>
</dbReference>
<dbReference type="PROSITE" id="PS50923">
    <property type="entry name" value="SUSHI"/>
    <property type="match status" value="3"/>
</dbReference>
<dbReference type="CDD" id="cd00037">
    <property type="entry name" value="CLECT"/>
    <property type="match status" value="1"/>
</dbReference>
<dbReference type="PANTHER" id="PTHR24050:SF27">
    <property type="entry name" value="FIBRILLIN-1"/>
    <property type="match status" value="1"/>
</dbReference>
<dbReference type="InterPro" id="IPR000152">
    <property type="entry name" value="EGF-type_Asp/Asn_hydroxyl_site"/>
</dbReference>
<dbReference type="InterPro" id="IPR052235">
    <property type="entry name" value="Nephronectin_domain"/>
</dbReference>
<dbReference type="InterPro" id="IPR009030">
    <property type="entry name" value="Growth_fac_rcpt_cys_sf"/>
</dbReference>
<feature type="disulfide bond" evidence="7">
    <location>
        <begin position="1552"/>
        <end position="1561"/>
    </location>
</feature>
<dbReference type="InterPro" id="IPR000436">
    <property type="entry name" value="Sushi_SCR_CCP_dom"/>
</dbReference>
<gene>
    <name evidence="15" type="ORF">CYNAS_LOCUS7785</name>
</gene>
<comment type="caution">
    <text evidence="15">The sequence shown here is derived from an EMBL/GenBank/DDBJ whole genome shotgun (WGS) entry which is preliminary data.</text>
</comment>
<dbReference type="InterPro" id="IPR001881">
    <property type="entry name" value="EGF-like_Ca-bd_dom"/>
</dbReference>
<feature type="domain" description="EGF-like" evidence="11">
    <location>
        <begin position="1253"/>
        <end position="1292"/>
    </location>
</feature>
<feature type="domain" description="HYR" evidence="13">
    <location>
        <begin position="1815"/>
        <end position="1896"/>
    </location>
</feature>
<dbReference type="InterPro" id="IPR001304">
    <property type="entry name" value="C-type_lectin-like"/>
</dbReference>
<evidence type="ECO:0000313" key="15">
    <source>
        <dbReference type="EMBL" id="CAJ0595802.1"/>
    </source>
</evidence>
<evidence type="ECO:0000313" key="16">
    <source>
        <dbReference type="Proteomes" id="UP001176961"/>
    </source>
</evidence>
<feature type="compositionally biased region" description="Polar residues" evidence="9">
    <location>
        <begin position="2449"/>
        <end position="2466"/>
    </location>
</feature>
<dbReference type="Pfam" id="PF07645">
    <property type="entry name" value="EGF_CA"/>
    <property type="match status" value="1"/>
</dbReference>
<keyword evidence="6 7" id="KW-1015">Disulfide bond</keyword>
<dbReference type="InterPro" id="IPR036055">
    <property type="entry name" value="LDL_receptor-like_sf"/>
</dbReference>
<dbReference type="SMART" id="SM01411">
    <property type="entry name" value="Ephrin_rec_like"/>
    <property type="match status" value="4"/>
</dbReference>
<feature type="domain" description="C-type lectin" evidence="12">
    <location>
        <begin position="42"/>
        <end position="164"/>
    </location>
</feature>
<feature type="domain" description="Sushi" evidence="14">
    <location>
        <begin position="514"/>
        <end position="573"/>
    </location>
</feature>
<dbReference type="SMART" id="SM00179">
    <property type="entry name" value="EGF_CA"/>
    <property type="match status" value="4"/>
</dbReference>
<evidence type="ECO:0000256" key="4">
    <source>
        <dbReference type="ARBA" id="ARBA00022737"/>
    </source>
</evidence>
<dbReference type="PROSITE" id="PS00022">
    <property type="entry name" value="EGF_1"/>
    <property type="match status" value="7"/>
</dbReference>
<feature type="domain" description="EGF-like" evidence="11">
    <location>
        <begin position="1522"/>
        <end position="1562"/>
    </location>
</feature>
<feature type="domain" description="EGF-like" evidence="11">
    <location>
        <begin position="1447"/>
        <end position="1482"/>
    </location>
</feature>
<feature type="domain" description="EGF-like" evidence="11">
    <location>
        <begin position="1334"/>
        <end position="1372"/>
    </location>
</feature>
<dbReference type="GO" id="GO:0005576">
    <property type="term" value="C:extracellular region"/>
    <property type="evidence" value="ECO:0007669"/>
    <property type="project" value="UniProtKB-SubCell"/>
</dbReference>
<dbReference type="SMART" id="SM00032">
    <property type="entry name" value="CCP"/>
    <property type="match status" value="6"/>
</dbReference>
<keyword evidence="8" id="KW-0768">Sushi</keyword>
<dbReference type="CDD" id="cd00054">
    <property type="entry name" value="EGF_CA"/>
    <property type="match status" value="3"/>
</dbReference>
<dbReference type="PROSITE" id="PS01187">
    <property type="entry name" value="EGF_CA"/>
    <property type="match status" value="1"/>
</dbReference>
<feature type="region of interest" description="Disordered" evidence="9">
    <location>
        <begin position="2562"/>
        <end position="2583"/>
    </location>
</feature>
<dbReference type="InterPro" id="IPR049883">
    <property type="entry name" value="NOTCH1_EGF-like"/>
</dbReference>
<feature type="domain" description="EGF-like" evidence="11">
    <location>
        <begin position="1374"/>
        <end position="1411"/>
    </location>
</feature>
<dbReference type="PANTHER" id="PTHR24050">
    <property type="entry name" value="PA14 DOMAIN-CONTAINING PROTEIN"/>
    <property type="match status" value="1"/>
</dbReference>
<comment type="caution">
    <text evidence="7">Lacks conserved residue(s) required for the propagation of feature annotation.</text>
</comment>
<evidence type="ECO:0000256" key="1">
    <source>
        <dbReference type="ARBA" id="ARBA00022536"/>
    </source>
</evidence>
<keyword evidence="4" id="KW-0677">Repeat</keyword>
<evidence type="ECO:0000256" key="5">
    <source>
        <dbReference type="ARBA" id="ARBA00022989"/>
    </source>
</evidence>
<dbReference type="SUPFAM" id="SSF56436">
    <property type="entry name" value="C-type lectin-like"/>
    <property type="match status" value="1"/>
</dbReference>
<dbReference type="InterPro" id="IPR002172">
    <property type="entry name" value="LDrepeatLR_classA_rpt"/>
</dbReference>
<dbReference type="SUPFAM" id="SSF57424">
    <property type="entry name" value="LDL receptor-like module"/>
    <property type="match status" value="1"/>
</dbReference>
<feature type="disulfide bond" evidence="7">
    <location>
        <begin position="1591"/>
        <end position="1600"/>
    </location>
</feature>
<dbReference type="Pfam" id="PF07699">
    <property type="entry name" value="Ephrin_rec_like"/>
    <property type="match status" value="2"/>
</dbReference>
<keyword evidence="1 7" id="KW-0245">EGF-like domain</keyword>
<feature type="disulfide bond" evidence="7">
    <location>
        <begin position="1510"/>
        <end position="1519"/>
    </location>
</feature>
<dbReference type="Gene3D" id="2.10.70.10">
    <property type="entry name" value="Complement Module, domain 1"/>
    <property type="match status" value="3"/>
</dbReference>
<dbReference type="Gene3D" id="4.10.400.10">
    <property type="entry name" value="Low-density Lipoprotein Receptor"/>
    <property type="match status" value="1"/>
</dbReference>
<feature type="region of interest" description="Disordered" evidence="9">
    <location>
        <begin position="2449"/>
        <end position="2550"/>
    </location>
</feature>
<sequence length="2583" mass="288195">MHGSFLVLICVAHVLSDPYPYSWHVGDLAFTCEFEYDGWQQAGTSCFYPINKSQTWNDSNIMCSSNVYNSSYATNLQNWLIARSLLKKVTPGIYWTGLRSTDNSSLLEVESDRIQISIYNPLWARDAPKIGYSKNDCVALDLRSESSFGWRMYECTEELPVLCETFACLKSEFRCNDNSRCIPKTSVNDNVDDCGDGSDEKKLTRSLISLSNKNRLASFPVYYNCTHIEINGNGWIMLPRDYVINKTCTWELVAPLSHPYIFLIEEEFNRSWDTHLQPQIFVAKTKLIFSRTITSEEHSKKFSAHYHLKDAIKECSVNTSAVVQDLKEGPRIECSYRFTAHKRDDCPYILLEITSLPLSGTTAIIISYDNSSYIHNVTCEQEIIVVPSQSVNVIVQTLQADGREKVYVSVCYLKDAAEIAARYNAFVFKWLPSAVNDCNFHNLKLTVDNANMSVPIPGTLEVQEVTKDAGTVEVYADDKNETLASSTRFFVRERLELLIMQKNSNFTLAMRYSQDCPDIPQVIRVKHNLIDSHAIGNVVNFQCENETLMLYGAKQIKCLIGGLWSSSPPVCLDTTPKVCPLPIIEFGYIANVSHAVTKFGDGSSLNYGCIFGYTTSVNSTESVCLEGYWSPSTSCKEATCLPFDIENGIFAQKSYQDGELASIECLDGYEINPTLPICIGGVWNVTNVTCVDINECDNNQDNCDPDAICENLEGSYTCKCPDGKELYIEQEDVYSRYLIPNVSCIWTSCDFDNLTKDESWVVWNKKNRYRHSESVTFLCNMTYLEEATYASFTAKCLNGKWGTVKNPCEETCTVDETKYKISETKPSAATVHFFEQVEVSCKQTEQVMIGNKTMVCGRGKWFFSPTCQELYCAPLKLDEHPELECELKRPLSGYVVGNELFCKCKDKAIKGDRNITCDKIGDFDAMWSEGLPNCTVAALPTLPIPAITYEEEVISGPLSEWNYSADWGFNTTWFGLACESLHSYLVSPLIPLRSDSLTLILQIQRIAGVLLITVDSFSSEDDPLREHRSLTSVSTSGYVEIPLSKLKRYLQISFEKSGTVLMQDIILRYTECPTTFLDGVTLEKSYAFSKPRQVEGHCNTNLGLTTVRAVCDSTTGWSLLDPNPCCQKCSSLLKGPSRECDYTDCANAHACYVTDEGVKCDCNTGFALKPGEAKCVPSICSYTFCSKTGQGKCVNGTCECGENFDSTFCERQTQPSTDCEAPELRVHLIAEGSDAAEYACVCNEGGIFGNCGIRDPCENATCSKNGICSVDSKTRLGYICNCTDGWIGQDCNVWDKRAKAVTKLSYAIAKNGDNSGNGEYFYDYGCEGKHCGTHRHSCSNSSTCKNYGICRGETADRVLCQCLAGYKGEYCDDVIEYCPFEPCFNNGTCQEMFDKGYRCQCEQGYSGANCEFYLCEVFCENGGTCEITIKNEPKCTCPPNIAGERCQFKCSNLYCMNGGTCKATDEGLHCDCPEGFGGPHCENYTNPCEGFVCENGGTCVHQDNKTFCRCLEGYGGDKCEKELEKCEEFVSPLICKYGGTCSVVNHTQHCDCTHGFFGTDCHGFGETCDAINCTHSGECVDDNTEFGHCNCPLEYNGILCERKKTYSYNLLFNGLPSTQNITSREFPCEWLRQERMATNEPLPPYLQISTTKISNGESILLTLDDSGVRFGNAEIVATMSGMSWHQVCVRCTNANSGQNLWTVFLDGAFATNATNLKLNANTGSCQLQLSPDGNKRFQGEISLVQLYTTSLDDVDVAKMAFECKSFMSLPHMYMRLGWTEFTTIEIDNPGVVVNYPGICETSNCLPGRPYCDAKKDKIPPTVRLCPSDIHRTSSSRLTRVEWNTTDMFADNVGITSVTSNYYSGQFFTWGYYRVMYTASDAAGNTAICSFTVIIAPSDCHEPEDDEQLQGTAHIVGVNDTDAMLKAQIKCNDTYYPRDDPEFHVCDTLGQWDRTVFWPANRTYMFPGCGTTVDPIQNISGILQAYGNCSWIRQTLLKSLLDELTQYCGNCAEEIQIDKSCQGEKPIILAMSKTWYSNTRNEPTTSLKFSVKIDNTRNLLKNNITASLQATFPNSTQSIEEKITCHPDYPRLINDSEIASCANCPAGYYWNKEQCIGCPENEYRTKDDPLKSCISCPKDKTTSGLTHQRHKSSCHDICNAGEYYNESMRKCTPCPKGYYQENSGSSTCVACPSGNTTAETGKTKKTDCSVRCQAGEVLTDREDCKACERGTYLNEAGTQCIDCPLGLTTLSVASKDISDCNVVNCPPRTHVNLSWRNQTDAAHTSFTEFCTHCEANTYQDEWNQTSCKPCTPKSQCKLTNECSPLLPESCPKDENCVDSEIGIYVCSGVDIQPTKPPDQWILWLVISILVSATLASLSIVLWVYRHSLYKLMLCKKRDLRNMETQQYYRETISISNVPRFGQDYGNCRNYPQGNQRYCPAAVKESFRSFTPSTPSNGFDHNSTTRPSGYNLPPRIITNRRELDRMEAQAKAAKHREMGLTSSHSRYTGSGFTADISSDSPGPSISAQIAASRITPSEPRQPAPEFRQRLPELIENSNSISFHSSESYDANLLGDVDDDEDYFAD</sequence>
<dbReference type="CDD" id="cd00033">
    <property type="entry name" value="CCP"/>
    <property type="match status" value="1"/>
</dbReference>
<evidence type="ECO:0008006" key="17">
    <source>
        <dbReference type="Google" id="ProtNLM"/>
    </source>
</evidence>
<accession>A0AA36GP91</accession>
<dbReference type="InterPro" id="IPR011641">
    <property type="entry name" value="Tyr-kin_ephrin_A/B_rcpt-like"/>
</dbReference>
<dbReference type="PROSITE" id="PS00010">
    <property type="entry name" value="ASX_HYDROXYL"/>
    <property type="match status" value="1"/>
</dbReference>
<dbReference type="Pfam" id="PF02494">
    <property type="entry name" value="HYR"/>
    <property type="match status" value="1"/>
</dbReference>
<feature type="disulfide bond" evidence="7">
    <location>
        <begin position="1401"/>
        <end position="1410"/>
    </location>
</feature>
<dbReference type="Gene3D" id="2.10.25.10">
    <property type="entry name" value="Laminin"/>
    <property type="match status" value="7"/>
</dbReference>
<dbReference type="FunFam" id="2.10.25.10:FF:000038">
    <property type="entry name" value="Fibrillin 2"/>
    <property type="match status" value="1"/>
</dbReference>
<organism evidence="15 16">
    <name type="scientific">Cylicocyclus nassatus</name>
    <name type="common">Nematode worm</name>
    <dbReference type="NCBI Taxonomy" id="53992"/>
    <lineage>
        <taxon>Eukaryota</taxon>
        <taxon>Metazoa</taxon>
        <taxon>Ecdysozoa</taxon>
        <taxon>Nematoda</taxon>
        <taxon>Chromadorea</taxon>
        <taxon>Rhabditida</taxon>
        <taxon>Rhabditina</taxon>
        <taxon>Rhabditomorpha</taxon>
        <taxon>Strongyloidea</taxon>
        <taxon>Strongylidae</taxon>
        <taxon>Cylicocyclus</taxon>
    </lineage>
</organism>
<evidence type="ECO:0000259" key="14">
    <source>
        <dbReference type="PROSITE" id="PS50923"/>
    </source>
</evidence>
<evidence type="ECO:0000256" key="7">
    <source>
        <dbReference type="PROSITE-ProRule" id="PRU00076"/>
    </source>
</evidence>
<dbReference type="InterPro" id="IPR000742">
    <property type="entry name" value="EGF"/>
</dbReference>
<feature type="compositionally biased region" description="Acidic residues" evidence="9">
    <location>
        <begin position="2573"/>
        <end position="2583"/>
    </location>
</feature>
<feature type="domain" description="Sushi" evidence="14">
    <location>
        <begin position="747"/>
        <end position="810"/>
    </location>
</feature>
<feature type="domain" description="EGF-like" evidence="11">
    <location>
        <begin position="692"/>
        <end position="730"/>
    </location>
</feature>